<dbReference type="RefSeq" id="WP_171589484.1">
    <property type="nucleotide sequence ID" value="NZ_JABGBO010000013.1"/>
</dbReference>
<dbReference type="Pfam" id="PF17973">
    <property type="entry name" value="bMG10"/>
    <property type="match status" value="1"/>
</dbReference>
<dbReference type="InterPro" id="IPR021868">
    <property type="entry name" value="Alpha_2_Macroglob_MG3"/>
</dbReference>
<protein>
    <recommendedName>
        <fullName evidence="7">Alpha-2-macroglobulin</fullName>
    </recommendedName>
</protein>
<comment type="caution">
    <text evidence="5">The sequence shown here is derived from an EMBL/GenBank/DDBJ whole genome shotgun (WGS) entry which is preliminary data.</text>
</comment>
<dbReference type="PANTHER" id="PTHR40094:SF1">
    <property type="entry name" value="UBIQUITIN DOMAIN-CONTAINING PROTEIN"/>
    <property type="match status" value="1"/>
</dbReference>
<feature type="domain" description="Alpha-2-macroglobulin" evidence="4">
    <location>
        <begin position="1175"/>
        <end position="1265"/>
    </location>
</feature>
<name>A0A7Y4LBK5_9BURK</name>
<dbReference type="PANTHER" id="PTHR40094">
    <property type="entry name" value="ALPHA-2-MACROGLOBULIN HOMOLOG"/>
    <property type="match status" value="1"/>
</dbReference>
<dbReference type="InterPro" id="IPR002890">
    <property type="entry name" value="MG2"/>
</dbReference>
<accession>A0A7Y4LBK5</accession>
<comment type="similarity">
    <text evidence="1">Belongs to the protease inhibitor I39 (alpha-2-macroglobulin) family. Bacterial alpha-2-macroglobulin subfamily.</text>
</comment>
<evidence type="ECO:0000259" key="3">
    <source>
        <dbReference type="SMART" id="SM01359"/>
    </source>
</evidence>
<feature type="chain" id="PRO_5030754412" description="Alpha-2-macroglobulin" evidence="2">
    <location>
        <begin position="24"/>
        <end position="1906"/>
    </location>
</feature>
<evidence type="ECO:0000313" key="5">
    <source>
        <dbReference type="EMBL" id="NOL50499.1"/>
    </source>
</evidence>
<feature type="domain" description="Alpha-2-macroglobulin bait region" evidence="3">
    <location>
        <begin position="946"/>
        <end position="1117"/>
    </location>
</feature>
<dbReference type="EMBL" id="JABGBO010000013">
    <property type="protein sequence ID" value="NOL50499.1"/>
    <property type="molecule type" value="Genomic_DNA"/>
</dbReference>
<evidence type="ECO:0000259" key="4">
    <source>
        <dbReference type="SMART" id="SM01360"/>
    </source>
</evidence>
<evidence type="ECO:0000256" key="1">
    <source>
        <dbReference type="ARBA" id="ARBA00010556"/>
    </source>
</evidence>
<reference evidence="5 6" key="1">
    <citation type="submission" date="2020-05" db="EMBL/GenBank/DDBJ databases">
        <authorList>
            <person name="Niu N."/>
        </authorList>
    </citation>
    <scope>NUCLEOTIDE SEQUENCE [LARGE SCALE GENOMIC DNA]</scope>
    <source>
        <strain evidence="5 6">LMG10982</strain>
    </source>
</reference>
<feature type="signal peptide" evidence="2">
    <location>
        <begin position="1"/>
        <end position="23"/>
    </location>
</feature>
<dbReference type="InterPro" id="IPR051802">
    <property type="entry name" value="YfhM-like"/>
</dbReference>
<keyword evidence="6" id="KW-1185">Reference proteome</keyword>
<dbReference type="GO" id="GO:0004866">
    <property type="term" value="F:endopeptidase inhibitor activity"/>
    <property type="evidence" value="ECO:0007669"/>
    <property type="project" value="InterPro"/>
</dbReference>
<evidence type="ECO:0008006" key="7">
    <source>
        <dbReference type="Google" id="ProtNLM"/>
    </source>
</evidence>
<keyword evidence="2" id="KW-0732">Signal</keyword>
<dbReference type="SMART" id="SM01359">
    <property type="entry name" value="A2M_N_2"/>
    <property type="match status" value="1"/>
</dbReference>
<dbReference type="Pfam" id="PF01835">
    <property type="entry name" value="MG2"/>
    <property type="match status" value="1"/>
</dbReference>
<evidence type="ECO:0000256" key="2">
    <source>
        <dbReference type="SAM" id="SignalP"/>
    </source>
</evidence>
<dbReference type="InterPro" id="IPR011625">
    <property type="entry name" value="A2M_N_BRD"/>
</dbReference>
<evidence type="ECO:0000313" key="6">
    <source>
        <dbReference type="Proteomes" id="UP000541421"/>
    </source>
</evidence>
<sequence>MSQWRSNLLSMVLLSSLCSMTMAAEPTEPPILKYTEPTEGSRIAEDGVFALLFDQAVKPESLLEHTSCLVSGVGERIPVRLLTEDERQQLFKAPALSWIVESADESNDSPAIKSGDAPLRGSEKIAFVQCTRQLPTDAKVTLAITSGLEGVNHKATVQAWALDYQVREPFKLTFSCERINPKANCSPLGHVSLLFSSQVPKDQAQKVQLMIDGKEVQASDEILEEGSFVSYKYFQGPFPPKASIEVRVPDNFVDDMGRPLVNADKFPFKATFDNYPPLLKFATGDFGIIESYAHAQPGVSLKKQPALIPLTVRNVEKKLATRGLYQAGHVSELATQDDAQVRKWLEIIPRLNYRPISQENFTRLLQGEEEQYQEGNLDSRNLSVLATQKGARQYDLPSLKNVNNETEVIGLPVKAPGFYVFEARSPLLGEQLTKNAQPMYVRTTALVTNMAVHLKTSEDGALVWVTRLDDAQVIPNAKVRLSACDNREIATGETDDKGVFRFEGKLPKPENCDYDTYMASARIGPTHPMAYGVADYAFAFSTWNNGIEDWQFNVGNVYRSYYSEESPQLLIHPVLGRTLLRAGETVHMKHFARLQTKEGIAAPMVDTRLPNKVVFNIEALDEEIELPLKWERAPNGGVYAETDWHIPQTAKNGVYSVKYREGDKDFDIVNPKTSFQVETFKVPFLKGSIQATSDVQQGNILINPKTITATLQLNYIAGGVAAELPVELSAMIVSNGITVKEDNTVFGDAAPIEPGRNVFLNKKKIALDANGHAQVVIDNVPTIKGNSDIIIEASFMDPNGQVQTITQTVPVVASSILVGIRGENQAEAGKSYTAEVIAVDALGHPKPDAEVLLQTAKEQTKVVRKRLVGGFYTFDVNTEKGELTTLCQGKTDAQGILKCTLDKAPDSDITLFAHAQDEHGNHYSSRRSLWIYKGQSWDAGNDTDRVDVVPDKPLYQAGDEAVFDVKIPFREATALVSIERENVMDYQVVHFEKNSSTFKLKIKPEWAPNVFVNVLSIRGRIRGDTNDAGVAWVKDDTQAQGASTLIDLAKPSFRMGVVKVKVDNPDNHMNIDLSLDKSVYQVREKAKLHISAKRMNGDKVAQANVAVFVVDKALLELAKNNTSDILAAMWPERPWLVNTATAQGEVVGRRHYGRKAVPAGGGGGLSPTRELFDTLVFWKANVVLDNNGETDLEIPLNDSISQFEIVAVADDGKAVFGTQKVDFASKQDLQIISGLPLLIRDTDKFDAVVTLHNSTDKDMSVLVTGTVKKDGVEVLSLPEKQVMLYAGRSNRAVWQVDPLHLSDNEGKQILDWYFDAKEVKSMDEEVSTLSSDATHKPSVDAATVSATPTTMAVKLAQDKIHVTQQLIPYVPVTVRQSQLLQVAANAQGVQLSVQPPTRALSVNDAIRGGIQVQIQKSLGASLNTVKRYFAEYPYSCFEQRASVAMGLQNHAAWDALMQEANSYLDEQGLIRYYPSAAVDGSPLLNAYILSIAADAKTLGWSFDIPEAIQERMLTGLSNFVLGKLNSEYDWIPVADKKDYYLTLLAALARYHRVTESMLEAYPLDAGYDEAGLVNLYIIHQSLHGEKQHDVLVALRERILAKMANQAEHLVFKNMTALDNLWWLMDDSKSIQAKLLIAVARDDMWKKEVPALAQGLIAAQVKGQWGMTTNNLLGSLAVHAFTQAFEKVPAEGEVNVSLSDQDHDAAQEWNGLSLNQAITIPWVNKKSADMKLSLVGKGAVWATVTSLAAVEPIENTFAGYRVDKLIEPVSRRVAGQWSVGDVYRVHLRITADAPMSWVVVNDPIPSGATVLGSGLGRDSILSGQLDEKLAEHNDEYSTYVEPSFVERKSDVYRAYYRFMDKGEINLEYTVRLNNVGKFSLPATRVEAMYAPSLFGEAVNNDIQVKAP</sequence>
<dbReference type="Pfam" id="PF11974">
    <property type="entry name" value="bMG3"/>
    <property type="match status" value="1"/>
</dbReference>
<dbReference type="Pfam" id="PF00207">
    <property type="entry name" value="A2M"/>
    <property type="match status" value="1"/>
</dbReference>
<dbReference type="InterPro" id="IPR041246">
    <property type="entry name" value="Bact_MG10"/>
</dbReference>
<organism evidence="5 6">
    <name type="scientific">Pelistega europaea</name>
    <dbReference type="NCBI Taxonomy" id="106147"/>
    <lineage>
        <taxon>Bacteria</taxon>
        <taxon>Pseudomonadati</taxon>
        <taxon>Pseudomonadota</taxon>
        <taxon>Betaproteobacteria</taxon>
        <taxon>Burkholderiales</taxon>
        <taxon>Alcaligenaceae</taxon>
        <taxon>Pelistega</taxon>
    </lineage>
</organism>
<dbReference type="Pfam" id="PF07703">
    <property type="entry name" value="A2M_BRD"/>
    <property type="match status" value="1"/>
</dbReference>
<dbReference type="InterPro" id="IPR001599">
    <property type="entry name" value="Macroglobln_a2"/>
</dbReference>
<dbReference type="Proteomes" id="UP000541421">
    <property type="component" value="Unassembled WGS sequence"/>
</dbReference>
<gene>
    <name evidence="5" type="ORF">HKX40_10205</name>
</gene>
<proteinExistence type="inferred from homology"/>
<dbReference type="SMART" id="SM01360">
    <property type="entry name" value="A2M"/>
    <property type="match status" value="1"/>
</dbReference>